<proteinExistence type="predicted"/>
<dbReference type="AlphaFoldDB" id="A0A9X8UJF4"/>
<comment type="caution">
    <text evidence="4">The sequence shown here is derived from an EMBL/GenBank/DDBJ whole genome shotgun (WGS) entry which is preliminary data.</text>
</comment>
<reference evidence="4 5" key="1">
    <citation type="submission" date="2019-03" db="EMBL/GenBank/DDBJ databases">
        <title>Genomic Encyclopedia of Type Strains, Phase IV (KMG-IV): sequencing the most valuable type-strain genomes for metagenomic binning, comparative biology and taxonomic classification.</title>
        <authorList>
            <person name="Goeker M."/>
        </authorList>
    </citation>
    <scope>NUCLEOTIDE SEQUENCE [LARGE SCALE GENOMIC DNA]</scope>
    <source>
        <strain evidence="4 5">DSM 100433</strain>
    </source>
</reference>
<feature type="signal peptide" evidence="3">
    <location>
        <begin position="1"/>
        <end position="32"/>
    </location>
</feature>
<evidence type="ECO:0000256" key="3">
    <source>
        <dbReference type="SAM" id="SignalP"/>
    </source>
</evidence>
<dbReference type="PANTHER" id="PTHR30006:SF2">
    <property type="entry name" value="ABC TRANSPORTER SUBSTRATE-BINDING PROTEIN"/>
    <property type="match status" value="1"/>
</dbReference>
<feature type="chain" id="PRO_5040849520" evidence="3">
    <location>
        <begin position="33"/>
        <end position="364"/>
    </location>
</feature>
<sequence>MNMKKVLAGILSASLVLTLAACSGGGSGTTSASGGEASAEAGTGEAAPAASKSDDNTVVVYSAYTLEFLDPLIEEFEKETGVKVDLIAAGTGELLKRIESETNNPLGDILFAGTVSTVTPQMELFEDYVSPNEEFVLSDEFKNSEKCITRATLMPSVLMVNTNLIGDIEINGYEDLLNPALKGKIAAANPAQTASGWEHLVNMLYAMGGGDTDEAWDYVTKFCENLDGKLLNSSSAVYKGVADGEYTVGLTYETGGADYVVAGAPVKLVYMEEGVIFRGTNVCIVKNAPHMENAQKFVDFLTGKEAQTMMVTELNNRGIRNDLPDSPILKPYGEVNALQAEESVAIENKKNWCDKFTDIYTSVS</sequence>
<protein>
    <submittedName>
        <fullName evidence="4">Iron(III) transport system substrate-binding protein</fullName>
    </submittedName>
</protein>
<dbReference type="PROSITE" id="PS51257">
    <property type="entry name" value="PROKAR_LIPOPROTEIN"/>
    <property type="match status" value="1"/>
</dbReference>
<dbReference type="Proteomes" id="UP000294682">
    <property type="component" value="Unassembled WGS sequence"/>
</dbReference>
<dbReference type="RefSeq" id="WP_132084468.1">
    <property type="nucleotide sequence ID" value="NZ_SLUK01000005.1"/>
</dbReference>
<dbReference type="Pfam" id="PF13531">
    <property type="entry name" value="SBP_bac_11"/>
    <property type="match status" value="1"/>
</dbReference>
<dbReference type="GO" id="GO:0030976">
    <property type="term" value="F:thiamine pyrophosphate binding"/>
    <property type="evidence" value="ECO:0007669"/>
    <property type="project" value="TreeGrafter"/>
</dbReference>
<evidence type="ECO:0000256" key="2">
    <source>
        <dbReference type="SAM" id="MobiDB-lite"/>
    </source>
</evidence>
<dbReference type="EMBL" id="SLUK01000005">
    <property type="protein sequence ID" value="TCL43477.1"/>
    <property type="molecule type" value="Genomic_DNA"/>
</dbReference>
<evidence type="ECO:0000313" key="5">
    <source>
        <dbReference type="Proteomes" id="UP000294682"/>
    </source>
</evidence>
<keyword evidence="5" id="KW-1185">Reference proteome</keyword>
<dbReference type="CDD" id="cd13546">
    <property type="entry name" value="PBP2_BitB"/>
    <property type="match status" value="1"/>
</dbReference>
<keyword evidence="1 3" id="KW-0732">Signal</keyword>
<gene>
    <name evidence="4" type="ORF">EDD78_105107</name>
</gene>
<evidence type="ECO:0000256" key="1">
    <source>
        <dbReference type="ARBA" id="ARBA00022729"/>
    </source>
</evidence>
<dbReference type="PIRSF" id="PIRSF002825">
    <property type="entry name" value="CfbpA"/>
    <property type="match status" value="1"/>
</dbReference>
<dbReference type="GO" id="GO:0015888">
    <property type="term" value="P:thiamine transport"/>
    <property type="evidence" value="ECO:0007669"/>
    <property type="project" value="TreeGrafter"/>
</dbReference>
<dbReference type="GO" id="GO:0030975">
    <property type="term" value="F:thiamine binding"/>
    <property type="evidence" value="ECO:0007669"/>
    <property type="project" value="TreeGrafter"/>
</dbReference>
<accession>A0A9X8UJF4</accession>
<dbReference type="SUPFAM" id="SSF53850">
    <property type="entry name" value="Periplasmic binding protein-like II"/>
    <property type="match status" value="1"/>
</dbReference>
<evidence type="ECO:0000313" key="4">
    <source>
        <dbReference type="EMBL" id="TCL43477.1"/>
    </source>
</evidence>
<dbReference type="Gene3D" id="3.40.190.10">
    <property type="entry name" value="Periplasmic binding protein-like II"/>
    <property type="match status" value="2"/>
</dbReference>
<dbReference type="GO" id="GO:0030288">
    <property type="term" value="C:outer membrane-bounded periplasmic space"/>
    <property type="evidence" value="ECO:0007669"/>
    <property type="project" value="TreeGrafter"/>
</dbReference>
<dbReference type="InterPro" id="IPR026045">
    <property type="entry name" value="Ferric-bd"/>
</dbReference>
<dbReference type="PANTHER" id="PTHR30006">
    <property type="entry name" value="THIAMINE-BINDING PERIPLASMIC PROTEIN-RELATED"/>
    <property type="match status" value="1"/>
</dbReference>
<organism evidence="4 5">
    <name type="scientific">Harryflintia acetispora</name>
    <dbReference type="NCBI Taxonomy" id="1849041"/>
    <lineage>
        <taxon>Bacteria</taxon>
        <taxon>Bacillati</taxon>
        <taxon>Bacillota</taxon>
        <taxon>Clostridia</taxon>
        <taxon>Eubacteriales</taxon>
        <taxon>Oscillospiraceae</taxon>
        <taxon>Harryflintia</taxon>
    </lineage>
</organism>
<feature type="region of interest" description="Disordered" evidence="2">
    <location>
        <begin position="29"/>
        <end position="50"/>
    </location>
</feature>
<name>A0A9X8UJF4_9FIRM</name>